<dbReference type="PROSITE" id="PS51163">
    <property type="entry name" value="YRDC"/>
    <property type="match status" value="1"/>
</dbReference>
<dbReference type="EMBL" id="CVUD02000255">
    <property type="protein sequence ID" value="SEH95239.1"/>
    <property type="molecule type" value="Genomic_DNA"/>
</dbReference>
<evidence type="ECO:0000313" key="2">
    <source>
        <dbReference type="EMBL" id="SEH95239.1"/>
    </source>
</evidence>
<accession>A0A1H6M8D9</accession>
<sequence length="210" mass="23423">MERLVMAKLLEIHAQNPQNRLLKQVVDEFNAGGVIVYPTDSGYALGTAMGNKKGLERIRCIRNLSKRHDFTLMMRDLSHIGEYAKLDNNAFRLLKKILPGAYTFILAGTRDVPKRLLHPKKKTIGLRISAHSVVQSILEALNEPLVSVSLILKGREFYHIYDVREALDKQVDMIIDGGYCPPEPTTVIDLSGDSVEIIRQGAGDTSLISV</sequence>
<dbReference type="PANTHER" id="PTHR42828">
    <property type="entry name" value="DHBP SYNTHASE RIBB-LIKE ALPHA/BETA DOMAIN-CONTAINING PROTEIN"/>
    <property type="match status" value="1"/>
</dbReference>
<dbReference type="Proteomes" id="UP000198559">
    <property type="component" value="Unassembled WGS sequence"/>
</dbReference>
<dbReference type="InterPro" id="IPR017945">
    <property type="entry name" value="DHBP_synth_RibB-like_a/b_dom"/>
</dbReference>
<gene>
    <name evidence="2" type="ORF">BAZSYMB_SCAFFOLD00029_1</name>
</gene>
<dbReference type="Pfam" id="PF01300">
    <property type="entry name" value="Sua5_yciO_yrdC"/>
    <property type="match status" value="1"/>
</dbReference>
<protein>
    <submittedName>
        <fullName evidence="2">Translation factor Sua5</fullName>
    </submittedName>
</protein>
<dbReference type="STRING" id="235205.BAZSYMB_SCAFFOLD00029_1"/>
<dbReference type="InterPro" id="IPR052532">
    <property type="entry name" value="SUA5_domain"/>
</dbReference>
<dbReference type="NCBIfam" id="TIGR00057">
    <property type="entry name" value="L-threonylcarbamoyladenylate synthase"/>
    <property type="match status" value="1"/>
</dbReference>
<dbReference type="AlphaFoldDB" id="A0A1H6M8D9"/>
<organism evidence="2 3">
    <name type="scientific">Bathymodiolus azoricus thioautotrophic gill symbiont</name>
    <dbReference type="NCBI Taxonomy" id="235205"/>
    <lineage>
        <taxon>Bacteria</taxon>
        <taxon>Pseudomonadati</taxon>
        <taxon>Pseudomonadota</taxon>
        <taxon>Gammaproteobacteria</taxon>
        <taxon>sulfur-oxidizing symbionts</taxon>
    </lineage>
</organism>
<feature type="domain" description="YrdC-like" evidence="1">
    <location>
        <begin position="19"/>
        <end position="203"/>
    </location>
</feature>
<evidence type="ECO:0000259" key="1">
    <source>
        <dbReference type="PROSITE" id="PS51163"/>
    </source>
</evidence>
<dbReference type="GO" id="GO:0003725">
    <property type="term" value="F:double-stranded RNA binding"/>
    <property type="evidence" value="ECO:0007669"/>
    <property type="project" value="InterPro"/>
</dbReference>
<proteinExistence type="predicted"/>
<dbReference type="SUPFAM" id="SSF55821">
    <property type="entry name" value="YrdC/RibB"/>
    <property type="match status" value="1"/>
</dbReference>
<dbReference type="Gene3D" id="3.90.870.10">
    <property type="entry name" value="DHBP synthase"/>
    <property type="match status" value="1"/>
</dbReference>
<name>A0A1H6M8D9_9GAMM</name>
<evidence type="ECO:0000313" key="3">
    <source>
        <dbReference type="Proteomes" id="UP000198559"/>
    </source>
</evidence>
<dbReference type="PANTHER" id="PTHR42828:SF3">
    <property type="entry name" value="THREONYLCARBAMOYL-AMP SYNTHASE"/>
    <property type="match status" value="1"/>
</dbReference>
<dbReference type="InterPro" id="IPR006070">
    <property type="entry name" value="Sua5-like_dom"/>
</dbReference>
<reference evidence="3" key="1">
    <citation type="submission" date="2016-06" db="EMBL/GenBank/DDBJ databases">
        <authorList>
            <person name="Petersen J."/>
            <person name="Sayavedra L."/>
        </authorList>
    </citation>
    <scope>NUCLEOTIDE SEQUENCE [LARGE SCALE GENOMIC DNA]</scope>
    <source>
        <strain evidence="3">BazSymB</strain>
    </source>
</reference>